<proteinExistence type="predicted"/>
<evidence type="ECO:0000313" key="1">
    <source>
        <dbReference type="Proteomes" id="UP000515154"/>
    </source>
</evidence>
<dbReference type="Proteomes" id="UP000515154">
    <property type="component" value="Linkage group LG10"/>
</dbReference>
<dbReference type="RefSeq" id="XP_029641350.1">
    <property type="nucleotide sequence ID" value="XM_029785490.1"/>
</dbReference>
<protein>
    <submittedName>
        <fullName evidence="2">Uncharacterized protein LOC115216289</fullName>
    </submittedName>
</protein>
<evidence type="ECO:0000313" key="2">
    <source>
        <dbReference type="RefSeq" id="XP_029641350.1"/>
    </source>
</evidence>
<reference evidence="2" key="1">
    <citation type="submission" date="2025-08" db="UniProtKB">
        <authorList>
            <consortium name="RefSeq"/>
        </authorList>
    </citation>
    <scope>IDENTIFICATION</scope>
</reference>
<dbReference type="AlphaFoldDB" id="A0A6P7SSU3"/>
<sequence length="186" mass="21743">MVDTNSEKPKIVNLSNLNLSTPQIKILSRGLKFIPTPTPQYPNLREIQDDISHFCRKLRLTEEFFDRKTNNNDESMICNKSNYNPIKGKNKTLDKFCDYISNFPYGELPQPKLKPNTSKREWEIIHTLRHNHDVTIREADKGSTIVVMNTEQYKNSVSLLLENTTYYERVVDYQQSKTMTNLKAPE</sequence>
<gene>
    <name evidence="2" type="primary">LOC115216289</name>
</gene>
<name>A0A6P7SSU3_9MOLL</name>
<accession>A0A6P7SSU3</accession>
<organism evidence="1 2">
    <name type="scientific">Octopus sinensis</name>
    <name type="common">East Asian common octopus</name>
    <dbReference type="NCBI Taxonomy" id="2607531"/>
    <lineage>
        <taxon>Eukaryota</taxon>
        <taxon>Metazoa</taxon>
        <taxon>Spiralia</taxon>
        <taxon>Lophotrochozoa</taxon>
        <taxon>Mollusca</taxon>
        <taxon>Cephalopoda</taxon>
        <taxon>Coleoidea</taxon>
        <taxon>Octopodiformes</taxon>
        <taxon>Octopoda</taxon>
        <taxon>Incirrata</taxon>
        <taxon>Octopodidae</taxon>
        <taxon>Octopus</taxon>
    </lineage>
</organism>
<dbReference type="KEGG" id="osn:115216289"/>
<keyword evidence="1" id="KW-1185">Reference proteome</keyword>